<protein>
    <recommendedName>
        <fullName evidence="1">GPI ethanolamine phosphate transferase 1</fullName>
        <ecNumber evidence="1">2.-.-.-</ecNumber>
    </recommendedName>
</protein>
<dbReference type="InterPro" id="IPR007070">
    <property type="entry name" value="GPI_EtnP_transferase_1"/>
</dbReference>
<keyword evidence="1" id="KW-0256">Endoplasmic reticulum</keyword>
<gene>
    <name evidence="2" type="ORF">AMORRO_LOCUS9998</name>
</gene>
<comment type="subcellular location">
    <subcellularLocation>
        <location evidence="1">Endoplasmic reticulum membrane</location>
        <topology evidence="1">Multi-pass membrane protein</topology>
    </subcellularLocation>
</comment>
<dbReference type="Proteomes" id="UP000789342">
    <property type="component" value="Unassembled WGS sequence"/>
</dbReference>
<dbReference type="PANTHER" id="PTHR12250:SF0">
    <property type="entry name" value="GPI ETHANOLAMINE PHOSPHATE TRANSFERASE 1"/>
    <property type="match status" value="1"/>
</dbReference>
<keyword evidence="1" id="KW-0808">Transferase</keyword>
<comment type="similarity">
    <text evidence="1">Belongs to the PIGG/PIGN/PIGO family. PIGN subfamily.</text>
</comment>
<evidence type="ECO:0000256" key="1">
    <source>
        <dbReference type="RuleBase" id="RU367138"/>
    </source>
</evidence>
<comment type="caution">
    <text evidence="2">The sequence shown here is derived from an EMBL/GenBank/DDBJ whole genome shotgun (WGS) entry which is preliminary data.</text>
</comment>
<dbReference type="GO" id="GO:0006506">
    <property type="term" value="P:GPI anchor biosynthetic process"/>
    <property type="evidence" value="ECO:0007669"/>
    <property type="project" value="UniProtKB-KW"/>
</dbReference>
<reference evidence="2" key="1">
    <citation type="submission" date="2021-06" db="EMBL/GenBank/DDBJ databases">
        <authorList>
            <person name="Kallberg Y."/>
            <person name="Tangrot J."/>
            <person name="Rosling A."/>
        </authorList>
    </citation>
    <scope>NUCLEOTIDE SEQUENCE</scope>
    <source>
        <strain evidence="2">CL551</strain>
    </source>
</reference>
<evidence type="ECO:0000313" key="3">
    <source>
        <dbReference type="Proteomes" id="UP000789342"/>
    </source>
</evidence>
<comment type="function">
    <text evidence="1">Ethanolamine phosphate transferase involved in glycosylphosphatidylinositol-anchor biosynthesis. Transfers ethanolamine phosphate to the first alpha-1,4-linked mannose of the glycosylphosphatidylinositol precursor of GPI-anchor.</text>
</comment>
<dbReference type="OrthoDB" id="2748310at2759"/>
<accession>A0A9N9DUS4</accession>
<dbReference type="GO" id="GO:0051377">
    <property type="term" value="F:mannose-ethanolamine phosphotransferase activity"/>
    <property type="evidence" value="ECO:0007669"/>
    <property type="project" value="UniProtKB-UniRule"/>
</dbReference>
<sequence>MTPHKVAIQPPAKRLVLFVGDGLRADKLYQLYQDEHDHDKFVTYAPFLRDIILNHGTWGVSHTRVPTESRPGHVAMIAGFYEDVSAVTKGWKANPVEFDS</sequence>
<dbReference type="SUPFAM" id="SSF53649">
    <property type="entry name" value="Alkaline phosphatase-like"/>
    <property type="match status" value="1"/>
</dbReference>
<keyword evidence="1" id="KW-0337">GPI-anchor biosynthesis</keyword>
<evidence type="ECO:0000313" key="2">
    <source>
        <dbReference type="EMBL" id="CAG8651801.1"/>
    </source>
</evidence>
<keyword evidence="3" id="KW-1185">Reference proteome</keyword>
<comment type="pathway">
    <text evidence="1">Glycolipid biosynthesis; glycosylphosphatidylinositol-anchor biosynthesis.</text>
</comment>
<dbReference type="EMBL" id="CAJVPV010010499">
    <property type="protein sequence ID" value="CAG8651801.1"/>
    <property type="molecule type" value="Genomic_DNA"/>
</dbReference>
<dbReference type="PANTHER" id="PTHR12250">
    <property type="entry name" value="PHOSPHATIDYLINOSITOL GLYCAN, CLASS N"/>
    <property type="match status" value="1"/>
</dbReference>
<proteinExistence type="inferred from homology"/>
<name>A0A9N9DUS4_9GLOM</name>
<dbReference type="Gene3D" id="3.40.720.10">
    <property type="entry name" value="Alkaline Phosphatase, subunit A"/>
    <property type="match status" value="1"/>
</dbReference>
<dbReference type="EC" id="2.-.-.-" evidence="1"/>
<feature type="non-terminal residue" evidence="2">
    <location>
        <position position="1"/>
    </location>
</feature>
<dbReference type="InterPro" id="IPR017850">
    <property type="entry name" value="Alkaline_phosphatase_core_sf"/>
</dbReference>
<organism evidence="2 3">
    <name type="scientific">Acaulospora morrowiae</name>
    <dbReference type="NCBI Taxonomy" id="94023"/>
    <lineage>
        <taxon>Eukaryota</taxon>
        <taxon>Fungi</taxon>
        <taxon>Fungi incertae sedis</taxon>
        <taxon>Mucoromycota</taxon>
        <taxon>Glomeromycotina</taxon>
        <taxon>Glomeromycetes</taxon>
        <taxon>Diversisporales</taxon>
        <taxon>Acaulosporaceae</taxon>
        <taxon>Acaulospora</taxon>
    </lineage>
</organism>
<dbReference type="GO" id="GO:0005789">
    <property type="term" value="C:endoplasmic reticulum membrane"/>
    <property type="evidence" value="ECO:0007669"/>
    <property type="project" value="UniProtKB-SubCell"/>
</dbReference>
<dbReference type="AlphaFoldDB" id="A0A9N9DUS4"/>